<evidence type="ECO:0000313" key="1">
    <source>
        <dbReference type="EMBL" id="KYC53766.1"/>
    </source>
</evidence>
<accession>A0A150JGP0</accession>
<dbReference type="Proteomes" id="UP000092420">
    <property type="component" value="Unassembled WGS sequence"/>
</dbReference>
<comment type="caution">
    <text evidence="1">The sequence shown here is derived from an EMBL/GenBank/DDBJ whole genome shotgun (WGS) entry which is preliminary data.</text>
</comment>
<dbReference type="AlphaFoldDB" id="A0A150J992"/>
<dbReference type="EMBL" id="LNJB01000022">
    <property type="protein sequence ID" value="KYC53766.1"/>
    <property type="molecule type" value="Genomic_DNA"/>
</dbReference>
<evidence type="ECO:0000313" key="2">
    <source>
        <dbReference type="EMBL" id="KYC56392.1"/>
    </source>
</evidence>
<proteinExistence type="predicted"/>
<dbReference type="EMBL" id="LNJE01000020">
    <property type="protein sequence ID" value="KYC56392.1"/>
    <property type="molecule type" value="Genomic_DNA"/>
</dbReference>
<sequence length="67" mass="8434">MWKSEGMNYGRMDRSRHFHRECGHGIHRRRHFFTKEERIQMLEEYKVWLEKEKQGVEEKIEELKKTL</sequence>
<organism evidence="1 3">
    <name type="scientific">Candidatus Methanofastidiosum methylothiophilum</name>
    <dbReference type="NCBI Taxonomy" id="1705564"/>
    <lineage>
        <taxon>Archaea</taxon>
        <taxon>Methanobacteriati</taxon>
        <taxon>Methanobacteriota</taxon>
        <taxon>Stenosarchaea group</taxon>
        <taxon>Candidatus Methanofastidiosia</taxon>
        <taxon>Candidatus Methanofastidiosales</taxon>
        <taxon>Candidatus Methanofastidiosaceae</taxon>
        <taxon>Candidatus Methanofastidiosum</taxon>
    </lineage>
</organism>
<gene>
    <name evidence="1" type="ORF">AN188_01377</name>
    <name evidence="2" type="ORF">APG09_01373</name>
</gene>
<reference evidence="1 3" key="1">
    <citation type="journal article" date="2016" name="ISME J.">
        <title>Chasing the elusive Euryarchaeota class WSA2: genomes reveal a uniquely fastidious methyl-reducing methanogen.</title>
        <authorList>
            <person name="Nobu M.K."/>
            <person name="Narihiro T."/>
            <person name="Kuroda K."/>
            <person name="Mei R."/>
            <person name="Liu W.T."/>
        </authorList>
    </citation>
    <scope>NUCLEOTIDE SEQUENCE [LARGE SCALE GENOMIC DNA]</scope>
    <source>
        <strain evidence="1">ADurb1013_Bin02101</strain>
        <strain evidence="2">ADurb1213_Bin02801</strain>
    </source>
</reference>
<protein>
    <recommendedName>
        <fullName evidence="4">DUF5320 domain-containing protein</fullName>
    </recommendedName>
</protein>
<evidence type="ECO:0008006" key="4">
    <source>
        <dbReference type="Google" id="ProtNLM"/>
    </source>
</evidence>
<name>A0A150J992_9EURY</name>
<accession>A0A150JES7</accession>
<evidence type="ECO:0000313" key="3">
    <source>
        <dbReference type="Proteomes" id="UP000092420"/>
    </source>
</evidence>
<accession>A0A150J992</accession>